<dbReference type="SUPFAM" id="SSF51556">
    <property type="entry name" value="Metallo-dependent hydrolases"/>
    <property type="match status" value="1"/>
</dbReference>
<dbReference type="PANTHER" id="PTHR43135">
    <property type="entry name" value="ALPHA-D-RIBOSE 1-METHYLPHOSPHONATE 5-TRIPHOSPHATE DIPHOSPHATASE"/>
    <property type="match status" value="1"/>
</dbReference>
<dbReference type="GO" id="GO:0016810">
    <property type="term" value="F:hydrolase activity, acting on carbon-nitrogen (but not peptide) bonds"/>
    <property type="evidence" value="ECO:0007669"/>
    <property type="project" value="InterPro"/>
</dbReference>
<feature type="domain" description="Amidohydrolase-related" evidence="2">
    <location>
        <begin position="75"/>
        <end position="452"/>
    </location>
</feature>
<feature type="signal peptide" evidence="1">
    <location>
        <begin position="1"/>
        <end position="22"/>
    </location>
</feature>
<dbReference type="EMBL" id="BJLF01000007">
    <property type="protein sequence ID" value="GEA50915.1"/>
    <property type="molecule type" value="Genomic_DNA"/>
</dbReference>
<keyword evidence="1" id="KW-0732">Signal</keyword>
<keyword evidence="3" id="KW-0378">Hydrolase</keyword>
<evidence type="ECO:0000313" key="4">
    <source>
        <dbReference type="Proteomes" id="UP000318717"/>
    </source>
</evidence>
<reference evidence="3 4" key="1">
    <citation type="submission" date="2019-06" db="EMBL/GenBank/DDBJ databases">
        <title>Whole genome shotgun sequence of Vibrio inusitatus NBRC 102082.</title>
        <authorList>
            <person name="Hosoyama A."/>
            <person name="Uohara A."/>
            <person name="Ohji S."/>
            <person name="Ichikawa N."/>
        </authorList>
    </citation>
    <scope>NUCLEOTIDE SEQUENCE [LARGE SCALE GENOMIC DNA]</scope>
    <source>
        <strain evidence="3 4">NBRC 102082</strain>
    </source>
</reference>
<dbReference type="InterPro" id="IPR051781">
    <property type="entry name" value="Metallo-dep_Hydrolase"/>
</dbReference>
<dbReference type="PANTHER" id="PTHR43135:SF3">
    <property type="entry name" value="ALPHA-D-RIBOSE 1-METHYLPHOSPHONATE 5-TRIPHOSPHATE DIPHOSPHATASE"/>
    <property type="match status" value="1"/>
</dbReference>
<protein>
    <submittedName>
        <fullName evidence="3">Hydrolase</fullName>
    </submittedName>
</protein>
<dbReference type="Gene3D" id="3.20.20.140">
    <property type="entry name" value="Metal-dependent hydrolases"/>
    <property type="match status" value="1"/>
</dbReference>
<sequence length="457" mass="50132">MKNVLKLTAVAMSCSLAFSASAATTIFKNVDIFNGTEEKLYENHHVMVVDNKIAQISSKEITAEDATVIDGEGKTLMPGLIDGHAHIMINYNFSDIETNKDLTDISIHSVQVVERYLNDGFTTVRDMGGPAFGLAREIEAGNVEGPRLYPSGAFISQTSGHGDFRDRNDAGFSPKTAGDLSNFERMGIGAVADGVPEVQKATRTNLRNGATQIKIMAGGGGSSRFDPIDTVQYSVEETCAIVEAAKDWNTYVAAHTFNDRSVNRLLDCGVKTFEHGFFINDDTMKRISKEGGYVVPQMWGLSPDLAKNPLMPKDKLPLVAKLQEAYGDYGERLIKNDVKVVFASDYVGADADAERARRYEIYWRTQAFGSNYEVLKQMTSIAGEMLALSGPRGTTQGKLGVIEKDAVADIILVDGNPLEDMSVIGATEKWFDADPEYKEIETIKLVMKDGKIYRNKL</sequence>
<dbReference type="InterPro" id="IPR057744">
    <property type="entry name" value="OTAase-like"/>
</dbReference>
<dbReference type="Pfam" id="PF01979">
    <property type="entry name" value="Amidohydro_1"/>
    <property type="match status" value="1"/>
</dbReference>
<dbReference type="Proteomes" id="UP000318717">
    <property type="component" value="Unassembled WGS sequence"/>
</dbReference>
<dbReference type="Gene3D" id="2.30.40.10">
    <property type="entry name" value="Urease, subunit C, domain 1"/>
    <property type="match status" value="1"/>
</dbReference>
<evidence type="ECO:0000259" key="2">
    <source>
        <dbReference type="Pfam" id="PF01979"/>
    </source>
</evidence>
<organism evidence="3 4">
    <name type="scientific">Vibrio inusitatus NBRC 102082</name>
    <dbReference type="NCBI Taxonomy" id="1219070"/>
    <lineage>
        <taxon>Bacteria</taxon>
        <taxon>Pseudomonadati</taxon>
        <taxon>Pseudomonadota</taxon>
        <taxon>Gammaproteobacteria</taxon>
        <taxon>Vibrionales</taxon>
        <taxon>Vibrionaceae</taxon>
        <taxon>Vibrio</taxon>
    </lineage>
</organism>
<name>A0A4Y3HV98_9VIBR</name>
<feature type="chain" id="PRO_5021321221" evidence="1">
    <location>
        <begin position="23"/>
        <end position="457"/>
    </location>
</feature>
<dbReference type="OrthoDB" id="9782972at2"/>
<dbReference type="InterPro" id="IPR006680">
    <property type="entry name" value="Amidohydro-rel"/>
</dbReference>
<comment type="caution">
    <text evidence="3">The sequence shown here is derived from an EMBL/GenBank/DDBJ whole genome shotgun (WGS) entry which is preliminary data.</text>
</comment>
<evidence type="ECO:0000313" key="3">
    <source>
        <dbReference type="EMBL" id="GEA50915.1"/>
    </source>
</evidence>
<proteinExistence type="predicted"/>
<dbReference type="InterPro" id="IPR032466">
    <property type="entry name" value="Metal_Hydrolase"/>
</dbReference>
<dbReference type="RefSeq" id="WP_141345260.1">
    <property type="nucleotide sequence ID" value="NZ_BJLF01000007.1"/>
</dbReference>
<dbReference type="CDD" id="cd01299">
    <property type="entry name" value="Met_dep_hydrolase_A"/>
    <property type="match status" value="1"/>
</dbReference>
<dbReference type="SUPFAM" id="SSF51338">
    <property type="entry name" value="Composite domain of metallo-dependent hydrolases"/>
    <property type="match status" value="2"/>
</dbReference>
<evidence type="ECO:0000256" key="1">
    <source>
        <dbReference type="SAM" id="SignalP"/>
    </source>
</evidence>
<accession>A0A4Y3HV98</accession>
<dbReference type="InterPro" id="IPR011059">
    <property type="entry name" value="Metal-dep_hydrolase_composite"/>
</dbReference>
<gene>
    <name evidence="3" type="ORF">VIN01S_17190</name>
</gene>
<dbReference type="AlphaFoldDB" id="A0A4Y3HV98"/>
<keyword evidence="4" id="KW-1185">Reference proteome</keyword>